<feature type="region of interest" description="Disordered" evidence="7">
    <location>
        <begin position="207"/>
        <end position="262"/>
    </location>
</feature>
<reference evidence="9 10" key="1">
    <citation type="submission" date="2019-02" db="EMBL/GenBank/DDBJ databases">
        <title>Genome sequencing of the rare red list fungi Dentipellis fragilis.</title>
        <authorList>
            <person name="Buettner E."/>
            <person name="Kellner H."/>
        </authorList>
    </citation>
    <scope>NUCLEOTIDE SEQUENCE [LARGE SCALE GENOMIC DNA]</scope>
    <source>
        <strain evidence="9 10">DSM 105465</strain>
    </source>
</reference>
<evidence type="ECO:0000256" key="8">
    <source>
        <dbReference type="SAM" id="Phobius"/>
    </source>
</evidence>
<comment type="similarity">
    <text evidence="3">Belongs to the cytochrome c oxidase VIIc family.</text>
</comment>
<evidence type="ECO:0000313" key="9">
    <source>
        <dbReference type="EMBL" id="TFY72742.1"/>
    </source>
</evidence>
<dbReference type="UniPathway" id="UPA00705"/>
<protein>
    <recommendedName>
        <fullName evidence="11">Cytochrome c oxidase polypeptide VIIc</fullName>
    </recommendedName>
</protein>
<keyword evidence="5" id="KW-0496">Mitochondrion</keyword>
<evidence type="ECO:0000313" key="10">
    <source>
        <dbReference type="Proteomes" id="UP000298327"/>
    </source>
</evidence>
<gene>
    <name evidence="9" type="ORF">EVG20_g249</name>
</gene>
<dbReference type="GO" id="GO:0006123">
    <property type="term" value="P:mitochondrial electron transport, cytochrome c to oxygen"/>
    <property type="evidence" value="ECO:0007669"/>
    <property type="project" value="InterPro"/>
</dbReference>
<dbReference type="InterPro" id="IPR004202">
    <property type="entry name" value="COX7C/Cox8"/>
</dbReference>
<keyword evidence="8" id="KW-1133">Transmembrane helix</keyword>
<feature type="compositionally biased region" description="Polar residues" evidence="7">
    <location>
        <begin position="26"/>
        <end position="43"/>
    </location>
</feature>
<dbReference type="InterPro" id="IPR036636">
    <property type="entry name" value="COX7C/Cox8_sf"/>
</dbReference>
<dbReference type="EMBL" id="SEOQ01000006">
    <property type="protein sequence ID" value="TFY72742.1"/>
    <property type="molecule type" value="Genomic_DNA"/>
</dbReference>
<feature type="compositionally biased region" description="Polar residues" evidence="7">
    <location>
        <begin position="212"/>
        <end position="222"/>
    </location>
</feature>
<feature type="transmembrane region" description="Helical" evidence="8">
    <location>
        <begin position="280"/>
        <end position="298"/>
    </location>
</feature>
<keyword evidence="6 8" id="KW-0472">Membrane</keyword>
<evidence type="ECO:0000256" key="6">
    <source>
        <dbReference type="ARBA" id="ARBA00023136"/>
    </source>
</evidence>
<dbReference type="Pfam" id="PF02935">
    <property type="entry name" value="COX7C"/>
    <property type="match status" value="1"/>
</dbReference>
<dbReference type="GO" id="GO:0005743">
    <property type="term" value="C:mitochondrial inner membrane"/>
    <property type="evidence" value="ECO:0007669"/>
    <property type="project" value="UniProtKB-SubCell"/>
</dbReference>
<dbReference type="Gene3D" id="4.10.49.10">
    <property type="entry name" value="Cytochrome c oxidase subunit VIIc"/>
    <property type="match status" value="1"/>
</dbReference>
<feature type="region of interest" description="Disordered" evidence="7">
    <location>
        <begin position="84"/>
        <end position="107"/>
    </location>
</feature>
<evidence type="ECO:0000256" key="5">
    <source>
        <dbReference type="ARBA" id="ARBA00023128"/>
    </source>
</evidence>
<dbReference type="OrthoDB" id="9974841at2759"/>
<evidence type="ECO:0000256" key="2">
    <source>
        <dbReference type="ARBA" id="ARBA00004673"/>
    </source>
</evidence>
<dbReference type="SUPFAM" id="SSF81427">
    <property type="entry name" value="Mitochondrial cytochrome c oxidase subunit VIIc (aka VIIIa)"/>
    <property type="match status" value="1"/>
</dbReference>
<dbReference type="GO" id="GO:0045277">
    <property type="term" value="C:respiratory chain complex IV"/>
    <property type="evidence" value="ECO:0007669"/>
    <property type="project" value="InterPro"/>
</dbReference>
<evidence type="ECO:0000256" key="1">
    <source>
        <dbReference type="ARBA" id="ARBA00004434"/>
    </source>
</evidence>
<evidence type="ECO:0000256" key="4">
    <source>
        <dbReference type="ARBA" id="ARBA00022792"/>
    </source>
</evidence>
<feature type="compositionally biased region" description="Low complexity" evidence="7">
    <location>
        <begin position="9"/>
        <end position="25"/>
    </location>
</feature>
<organism evidence="9 10">
    <name type="scientific">Dentipellis fragilis</name>
    <dbReference type="NCBI Taxonomy" id="205917"/>
    <lineage>
        <taxon>Eukaryota</taxon>
        <taxon>Fungi</taxon>
        <taxon>Dikarya</taxon>
        <taxon>Basidiomycota</taxon>
        <taxon>Agaricomycotina</taxon>
        <taxon>Agaricomycetes</taxon>
        <taxon>Russulales</taxon>
        <taxon>Hericiaceae</taxon>
        <taxon>Dentipellis</taxon>
    </lineage>
</organism>
<dbReference type="Proteomes" id="UP000298327">
    <property type="component" value="Unassembled WGS sequence"/>
</dbReference>
<proteinExistence type="inferred from homology"/>
<comment type="pathway">
    <text evidence="2">Energy metabolism; oxidative phosphorylation.</text>
</comment>
<comment type="caution">
    <text evidence="9">The sequence shown here is derived from an EMBL/GenBank/DDBJ whole genome shotgun (WGS) entry which is preliminary data.</text>
</comment>
<keyword evidence="4" id="KW-0999">Mitochondrion inner membrane</keyword>
<evidence type="ECO:0008006" key="11">
    <source>
        <dbReference type="Google" id="ProtNLM"/>
    </source>
</evidence>
<name>A0A4Y9ZDS6_9AGAM</name>
<keyword evidence="10" id="KW-1185">Reference proteome</keyword>
<dbReference type="AlphaFoldDB" id="A0A4Y9ZDS6"/>
<evidence type="ECO:0000256" key="3">
    <source>
        <dbReference type="ARBA" id="ARBA00010514"/>
    </source>
</evidence>
<dbReference type="STRING" id="205917.A0A4Y9ZDS6"/>
<accession>A0A4Y9ZDS6</accession>
<sequence length="308" mass="33781">MSPGNQLFRPSSPRSPSSYVFTSSRCSPNSQSSYTRPKLTQGQRHQHALGAQDCKSPLSLDGFVPFPARAFGLSSSPLLLPRGSIPRSPPASPPLSSSTLDEPVVLTNPTPRQCEKATEDFNELHYFSASLGRSRTSTESYDLYARNPEYPTKVANRKSWSPKDELDARVDKWKLDAASTPSAERTVPTGRLRQMSEAARAHKYDTADFPTLSHQPTSTNVSPRPCTRRPLAASALSPGRSLAGRARVQGTPRTQHPLTRSDHAWSVQHMPFKHDNSKGFAVKLIAFLSLGFAIPIVASQYQLRKASA</sequence>
<feature type="region of interest" description="Disordered" evidence="7">
    <location>
        <begin position="1"/>
        <end position="54"/>
    </location>
</feature>
<keyword evidence="8" id="KW-0812">Transmembrane</keyword>
<comment type="subcellular location">
    <subcellularLocation>
        <location evidence="1">Mitochondrion inner membrane</location>
        <topology evidence="1">Single-pass membrane protein</topology>
    </subcellularLocation>
</comment>
<evidence type="ECO:0000256" key="7">
    <source>
        <dbReference type="SAM" id="MobiDB-lite"/>
    </source>
</evidence>